<reference evidence="1" key="1">
    <citation type="journal article" date="2015" name="Nature">
        <title>Complex archaea that bridge the gap between prokaryotes and eukaryotes.</title>
        <authorList>
            <person name="Spang A."/>
            <person name="Saw J.H."/>
            <person name="Jorgensen S.L."/>
            <person name="Zaremba-Niedzwiedzka K."/>
            <person name="Martijn J."/>
            <person name="Lind A.E."/>
            <person name="van Eijk R."/>
            <person name="Schleper C."/>
            <person name="Guy L."/>
            <person name="Ettema T.J."/>
        </authorList>
    </citation>
    <scope>NUCLEOTIDE SEQUENCE</scope>
</reference>
<organism evidence="1">
    <name type="scientific">marine sediment metagenome</name>
    <dbReference type="NCBI Taxonomy" id="412755"/>
    <lineage>
        <taxon>unclassified sequences</taxon>
        <taxon>metagenomes</taxon>
        <taxon>ecological metagenomes</taxon>
    </lineage>
</organism>
<gene>
    <name evidence="1" type="ORF">LCGC14_2976540</name>
</gene>
<proteinExistence type="predicted"/>
<accession>A0A0F8ZZ36</accession>
<protein>
    <recommendedName>
        <fullName evidence="2">Addiction module protein</fullName>
    </recommendedName>
</protein>
<evidence type="ECO:0000313" key="1">
    <source>
        <dbReference type="EMBL" id="KKK65201.1"/>
    </source>
</evidence>
<dbReference type="InterPro" id="IPR013406">
    <property type="entry name" value="CHP02574_addiction_mod"/>
</dbReference>
<evidence type="ECO:0008006" key="2">
    <source>
        <dbReference type="Google" id="ProtNLM"/>
    </source>
</evidence>
<dbReference type="AlphaFoldDB" id="A0A0F8ZZ36"/>
<comment type="caution">
    <text evidence="1">The sequence shown here is derived from an EMBL/GenBank/DDBJ whole genome shotgun (WGS) entry which is preliminary data.</text>
</comment>
<name>A0A0F8ZZ36_9ZZZZ</name>
<dbReference type="NCBIfam" id="TIGR02574">
    <property type="entry name" value="stabl_TIGR02574"/>
    <property type="match status" value="1"/>
</dbReference>
<sequence>MKTDELMSIADSLPVDIKTKLIDKLLNSLNPTSKEIDELWKTEAERRVEEIKNGKVKPIPGEEVFKEIRKKISE</sequence>
<dbReference type="EMBL" id="LAZR01060669">
    <property type="protein sequence ID" value="KKK65201.1"/>
    <property type="molecule type" value="Genomic_DNA"/>
</dbReference>
<dbReference type="Pfam" id="PF09720">
    <property type="entry name" value="Unstab_antitox"/>
    <property type="match status" value="1"/>
</dbReference>